<evidence type="ECO:0000313" key="2">
    <source>
        <dbReference type="Proteomes" id="UP000824633"/>
    </source>
</evidence>
<keyword evidence="2" id="KW-1185">Reference proteome</keyword>
<evidence type="ECO:0008006" key="3">
    <source>
        <dbReference type="Google" id="ProtNLM"/>
    </source>
</evidence>
<dbReference type="Proteomes" id="UP000824633">
    <property type="component" value="Chromosome"/>
</dbReference>
<sequence length="140" mass="16815">MINRDRVLKLLGDFKEWESDFKECIDSLEKCDNDIKKLLYHSVRAYFLDFHILCEDYVSISLKHLNKFKVDISAIQGMEIVKSSNKISDEFFEFYNTSRRLRNRLAHRYKMPKDEDLLLNLKNNLEYISELEQSIKDLLK</sequence>
<dbReference type="InterPro" id="IPR037038">
    <property type="entry name" value="HepT-like_sf"/>
</dbReference>
<name>A0ABN6IX83_9CLOT</name>
<dbReference type="Gene3D" id="1.20.120.580">
    <property type="entry name" value="bsu32300-like"/>
    <property type="match status" value="1"/>
</dbReference>
<organism evidence="1 2">
    <name type="scientific">Clostridium gelidum</name>
    <dbReference type="NCBI Taxonomy" id="704125"/>
    <lineage>
        <taxon>Bacteria</taxon>
        <taxon>Bacillati</taxon>
        <taxon>Bacillota</taxon>
        <taxon>Clostridia</taxon>
        <taxon>Eubacteriales</taxon>
        <taxon>Clostridiaceae</taxon>
        <taxon>Clostridium</taxon>
    </lineage>
</organism>
<evidence type="ECO:0000313" key="1">
    <source>
        <dbReference type="EMBL" id="BCZ46038.1"/>
    </source>
</evidence>
<dbReference type="RefSeq" id="WP_224037564.1">
    <property type="nucleotide sequence ID" value="NZ_AP024849.1"/>
</dbReference>
<dbReference type="EMBL" id="AP024849">
    <property type="protein sequence ID" value="BCZ46038.1"/>
    <property type="molecule type" value="Genomic_DNA"/>
</dbReference>
<gene>
    <name evidence="1" type="ORF">psyc5s11_21050</name>
</gene>
<reference evidence="2" key="1">
    <citation type="submission" date="2021-07" db="EMBL/GenBank/DDBJ databases">
        <title>Complete genome sequencing of a Clostridium isolate.</title>
        <authorList>
            <person name="Ueki A."/>
            <person name="Tonouchi A."/>
        </authorList>
    </citation>
    <scope>NUCLEOTIDE SEQUENCE [LARGE SCALE GENOMIC DNA]</scope>
    <source>
        <strain evidence="2">C5S11</strain>
    </source>
</reference>
<accession>A0ABN6IX83</accession>
<proteinExistence type="predicted"/>
<protein>
    <recommendedName>
        <fullName evidence="3">Antitoxin</fullName>
    </recommendedName>
</protein>